<dbReference type="Proteomes" id="UP000078507">
    <property type="component" value="Unassembled WGS sequence"/>
</dbReference>
<name>A0A178Y8B5_SINSA</name>
<reference evidence="2 3" key="1">
    <citation type="submission" date="2015-11" db="EMBL/GenBank/DDBJ databases">
        <title>Ensifer anhuiense sp. nov., an effective nitrogen fixation bacterium with Glycine soja.</title>
        <authorList>
            <person name="Yan H."/>
            <person name="Chen W."/>
        </authorList>
    </citation>
    <scope>NUCLEOTIDE SEQUENCE [LARGE SCALE GENOMIC DNA]</scope>
    <source>
        <strain evidence="2 3">LMG 7837</strain>
    </source>
</reference>
<dbReference type="EMBL" id="LNQB01000078">
    <property type="protein sequence ID" value="OAP43442.1"/>
    <property type="molecule type" value="Genomic_DNA"/>
</dbReference>
<dbReference type="RefSeq" id="WP_066876082.1">
    <property type="nucleotide sequence ID" value="NZ_LNQB01000078.1"/>
</dbReference>
<evidence type="ECO:0000256" key="1">
    <source>
        <dbReference type="SAM" id="SignalP"/>
    </source>
</evidence>
<evidence type="ECO:0008006" key="4">
    <source>
        <dbReference type="Google" id="ProtNLM"/>
    </source>
</evidence>
<proteinExistence type="predicted"/>
<feature type="chain" id="PRO_5008097652" description="DUF1264 domain-containing protein" evidence="1">
    <location>
        <begin position="30"/>
        <end position="191"/>
    </location>
</feature>
<evidence type="ECO:0000313" key="2">
    <source>
        <dbReference type="EMBL" id="OAP43442.1"/>
    </source>
</evidence>
<dbReference type="STRING" id="36856.ATB98_12150"/>
<feature type="signal peptide" evidence="1">
    <location>
        <begin position="1"/>
        <end position="29"/>
    </location>
</feature>
<sequence length="191" mass="21033">MPMSSVMRLLRTICLAASACFISANFVNAAEALPPELEKLKAALEKYKDPVVAVRDGYFSTLGCVMYESGTMGVHFLNPRLIGPKPDPMQPTLLVYEPVGDKLELVAVEWLIPLATGIKTKPELFGHPFDGPMEGHEPLLPAALHHYDLHAWIFKPNPKGLFHPVNPDVKCPEGPYTFLEQPPKSVPAAHE</sequence>
<dbReference type="OrthoDB" id="2449873at2"/>
<organism evidence="2 3">
    <name type="scientific">Sinorhizobium saheli</name>
    <dbReference type="NCBI Taxonomy" id="36856"/>
    <lineage>
        <taxon>Bacteria</taxon>
        <taxon>Pseudomonadati</taxon>
        <taxon>Pseudomonadota</taxon>
        <taxon>Alphaproteobacteria</taxon>
        <taxon>Hyphomicrobiales</taxon>
        <taxon>Rhizobiaceae</taxon>
        <taxon>Sinorhizobium/Ensifer group</taxon>
        <taxon>Sinorhizobium</taxon>
    </lineage>
</organism>
<keyword evidence="3" id="KW-1185">Reference proteome</keyword>
<gene>
    <name evidence="2" type="ORF">ATB98_12150</name>
</gene>
<accession>A0A178Y8B5</accession>
<comment type="caution">
    <text evidence="2">The sequence shown here is derived from an EMBL/GenBank/DDBJ whole genome shotgun (WGS) entry which is preliminary data.</text>
</comment>
<keyword evidence="1" id="KW-0732">Signal</keyword>
<protein>
    <recommendedName>
        <fullName evidence="4">DUF1264 domain-containing protein</fullName>
    </recommendedName>
</protein>
<evidence type="ECO:0000313" key="3">
    <source>
        <dbReference type="Proteomes" id="UP000078507"/>
    </source>
</evidence>
<dbReference type="AlphaFoldDB" id="A0A178Y8B5"/>